<gene>
    <name evidence="1" type="ORF">D910_04558</name>
</gene>
<reference evidence="1 2" key="1">
    <citation type="journal article" date="2013" name="Genome Biol.">
        <title>Draft genome of the mountain pine beetle, Dendroctonus ponderosae Hopkins, a major forest pest.</title>
        <authorList>
            <person name="Keeling C.I."/>
            <person name="Yuen M.M."/>
            <person name="Liao N.Y."/>
            <person name="Docking T.R."/>
            <person name="Chan S.K."/>
            <person name="Taylor G.A."/>
            <person name="Palmquist D.L."/>
            <person name="Jackman S.D."/>
            <person name="Nguyen A."/>
            <person name="Li M."/>
            <person name="Henderson H."/>
            <person name="Janes J.K."/>
            <person name="Zhao Y."/>
            <person name="Pandoh P."/>
            <person name="Moore R."/>
            <person name="Sperling F.A."/>
            <person name="Huber D.P."/>
            <person name="Birol I."/>
            <person name="Jones S.J."/>
            <person name="Bohlmann J."/>
        </authorList>
    </citation>
    <scope>NUCLEOTIDE SEQUENCE</scope>
</reference>
<dbReference type="AlphaFoldDB" id="U4U485"/>
<accession>U4U485</accession>
<proteinExistence type="predicted"/>
<dbReference type="Proteomes" id="UP000030742">
    <property type="component" value="Unassembled WGS sequence"/>
</dbReference>
<evidence type="ECO:0000313" key="1">
    <source>
        <dbReference type="EMBL" id="ERL87158.1"/>
    </source>
</evidence>
<protein>
    <submittedName>
        <fullName evidence="1">Uncharacterized protein</fullName>
    </submittedName>
</protein>
<sequence length="121" mass="13280">MVEESTSLRGFVNLHCDLGLRIFGTGLTVPRSGLPGGLLKVLRFTKLLGEALKSRMVISLDLAAGAFSICCLESFSCSTADIFLFPDKEELFCSSSFLKSNVEVFLEPLRSLQAQLCRVRD</sequence>
<organism evidence="1 2">
    <name type="scientific">Dendroctonus ponderosae</name>
    <name type="common">Mountain pine beetle</name>
    <dbReference type="NCBI Taxonomy" id="77166"/>
    <lineage>
        <taxon>Eukaryota</taxon>
        <taxon>Metazoa</taxon>
        <taxon>Ecdysozoa</taxon>
        <taxon>Arthropoda</taxon>
        <taxon>Hexapoda</taxon>
        <taxon>Insecta</taxon>
        <taxon>Pterygota</taxon>
        <taxon>Neoptera</taxon>
        <taxon>Endopterygota</taxon>
        <taxon>Coleoptera</taxon>
        <taxon>Polyphaga</taxon>
        <taxon>Cucujiformia</taxon>
        <taxon>Curculionidae</taxon>
        <taxon>Scolytinae</taxon>
        <taxon>Dendroctonus</taxon>
    </lineage>
</organism>
<name>U4U485_DENPD</name>
<evidence type="ECO:0000313" key="2">
    <source>
        <dbReference type="Proteomes" id="UP000030742"/>
    </source>
</evidence>
<dbReference type="EMBL" id="KB631924">
    <property type="protein sequence ID" value="ERL87158.1"/>
    <property type="molecule type" value="Genomic_DNA"/>
</dbReference>